<comment type="caution">
    <text evidence="4">The sequence shown here is derived from an EMBL/GenBank/DDBJ whole genome shotgun (WGS) entry which is preliminary data.</text>
</comment>
<organism evidence="4 5">
    <name type="scientific">Actinomadura physcomitrii</name>
    <dbReference type="NCBI Taxonomy" id="2650748"/>
    <lineage>
        <taxon>Bacteria</taxon>
        <taxon>Bacillati</taxon>
        <taxon>Actinomycetota</taxon>
        <taxon>Actinomycetes</taxon>
        <taxon>Streptosporangiales</taxon>
        <taxon>Thermomonosporaceae</taxon>
        <taxon>Actinomadura</taxon>
    </lineage>
</organism>
<feature type="compositionally biased region" description="Pro residues" evidence="1">
    <location>
        <begin position="262"/>
        <end position="271"/>
    </location>
</feature>
<feature type="transmembrane region" description="Helical" evidence="2">
    <location>
        <begin position="64"/>
        <end position="93"/>
    </location>
</feature>
<dbReference type="PROSITE" id="PS51782">
    <property type="entry name" value="LYSM"/>
    <property type="match status" value="1"/>
</dbReference>
<evidence type="ECO:0000313" key="5">
    <source>
        <dbReference type="Proteomes" id="UP000462055"/>
    </source>
</evidence>
<evidence type="ECO:0000256" key="2">
    <source>
        <dbReference type="SAM" id="Phobius"/>
    </source>
</evidence>
<feature type="domain" description="LysM" evidence="3">
    <location>
        <begin position="193"/>
        <end position="250"/>
    </location>
</feature>
<dbReference type="AlphaFoldDB" id="A0A6I4MFS4"/>
<keyword evidence="2" id="KW-0472">Membrane</keyword>
<dbReference type="Proteomes" id="UP000462055">
    <property type="component" value="Unassembled WGS sequence"/>
</dbReference>
<name>A0A6I4MFS4_9ACTN</name>
<dbReference type="PANTHER" id="PTHR35807">
    <property type="entry name" value="TRANSCRIPTIONAL REGULATOR REDD-RELATED"/>
    <property type="match status" value="1"/>
</dbReference>
<accession>A0A6I4MFS4</accession>
<dbReference type="SUPFAM" id="SSF48452">
    <property type="entry name" value="TPR-like"/>
    <property type="match status" value="1"/>
</dbReference>
<dbReference type="InterPro" id="IPR051677">
    <property type="entry name" value="AfsR-DnrI-RedD_regulator"/>
</dbReference>
<dbReference type="InterPro" id="IPR036388">
    <property type="entry name" value="WH-like_DNA-bd_sf"/>
</dbReference>
<feature type="region of interest" description="Disordered" evidence="1">
    <location>
        <begin position="149"/>
        <end position="172"/>
    </location>
</feature>
<proteinExistence type="predicted"/>
<feature type="region of interest" description="Disordered" evidence="1">
    <location>
        <begin position="228"/>
        <end position="329"/>
    </location>
</feature>
<protein>
    <submittedName>
        <fullName evidence="4">LysM peptidoglycan-binding domain-containing protein</fullName>
    </submittedName>
</protein>
<feature type="compositionally biased region" description="Polar residues" evidence="1">
    <location>
        <begin position="156"/>
        <end position="172"/>
    </location>
</feature>
<dbReference type="Pfam" id="PF03704">
    <property type="entry name" value="BTAD"/>
    <property type="match status" value="1"/>
</dbReference>
<feature type="compositionally biased region" description="Basic and acidic residues" evidence="1">
    <location>
        <begin position="395"/>
        <end position="409"/>
    </location>
</feature>
<dbReference type="CDD" id="cd00118">
    <property type="entry name" value="LysM"/>
    <property type="match status" value="1"/>
</dbReference>
<dbReference type="Gene3D" id="1.10.10.10">
    <property type="entry name" value="Winged helix-like DNA-binding domain superfamily/Winged helix DNA-binding domain"/>
    <property type="match status" value="1"/>
</dbReference>
<dbReference type="InterPro" id="IPR011990">
    <property type="entry name" value="TPR-like_helical_dom_sf"/>
</dbReference>
<dbReference type="InterPro" id="IPR036779">
    <property type="entry name" value="LysM_dom_sf"/>
</dbReference>
<dbReference type="EMBL" id="WBMS02000028">
    <property type="protein sequence ID" value="MWA04612.1"/>
    <property type="molecule type" value="Genomic_DNA"/>
</dbReference>
<feature type="region of interest" description="Disordered" evidence="1">
    <location>
        <begin position="386"/>
        <end position="409"/>
    </location>
</feature>
<dbReference type="RefSeq" id="WP_151597115.1">
    <property type="nucleotide sequence ID" value="NZ_WBMS02000028.1"/>
</dbReference>
<dbReference type="SMART" id="SM00257">
    <property type="entry name" value="LysM"/>
    <property type="match status" value="1"/>
</dbReference>
<sequence>MTYTGRNRLADFARGLGALAIFSFLLVGFPVAMYKMCGSPIPDRVPSWDEISTTLMRPDYDNRLFLVTITLIGWGAWVLLVLISLAEMIGYLADRSTTILRGPVRPLQQLIRELVATAALTFSTVASIASSASAATQAHAATGIVAAAVPEPGTPGHQTSGDNGPQQRPTASNSAPLLMEQTSGSPEHEHPWRTHTIERGDTLWDLARRSYGSGVLYPKIFESSRNIAQPDGVPPLTDPDMLHPGQRVRLPRLGEPDVPSSPSRPPHPQPPAHSASPKQDKTSGDRTPAPLRSPSAEAAQSPVTAPPTDHSSSPAPGTPYDQDAGHSPLVISLPSGSRIGLGLAAAVSLAVAFTRLHRRRRHPLTFEPDSVGRAPEPPLPAAALKARQAHMNTYSDRDEPAPSDPDLVREDLKATQPGHLVIGTRGDHAVTVPLAGLSLGLSGDGAHAVARAITTELLAKARRDRVEIVVPHADAQTLFPGDDITAVAAALEGLIIASSTSAATDHLEAELVRRHRVLEMTEQPDVPALRTHDPAEPLSTTLLVATPSAENAATIRTLATRGHRYCIGVLVLGDWPAGTSLNLADDATVTNAYGADAEQFNKAHLFHLTADDAAGMLQTIRTATGFERTQTPPPVATTQPSDIETLADLDEPSTANQVPPPRAATEVREKPARLQVLGAVLLHTANGPITTGVRDYSEKLLAYLALHPKGVIRDQAISVLWPDRTPDSGVIAFNSATTNIRKLLRAGTGLTKPMYLNYIGGRYHIDPNLIEIDLWQLTATLDEAERATSDAERIKALAAVSDLYTGEFASGFESEWAQTHREYLRRTVVNALGRYVQLIHGDDPDRALATLERAITHDPYSEPLYREIMRLQARLGRLDAVQRTYQLLASRLSEIDAEPGKDSRQLLTELRSVSLSTGCRPSKGQGESL</sequence>
<keyword evidence="2" id="KW-1133">Transmembrane helix</keyword>
<feature type="transmembrane region" description="Helical" evidence="2">
    <location>
        <begin position="114"/>
        <end position="135"/>
    </location>
</feature>
<reference evidence="4" key="1">
    <citation type="submission" date="2019-12" db="EMBL/GenBank/DDBJ databases">
        <title>Actinomadura physcomitrii sp. nov., a novel actinomycete isolated from moss [Physcomitrium sphaericum (Ludw) Fuernr].</title>
        <authorList>
            <person name="Zhuang X."/>
        </authorList>
    </citation>
    <scope>NUCLEOTIDE SEQUENCE [LARGE SCALE GENOMIC DNA]</scope>
    <source>
        <strain evidence="4">LD22</strain>
    </source>
</reference>
<keyword evidence="2" id="KW-0812">Transmembrane</keyword>
<dbReference type="InterPro" id="IPR018392">
    <property type="entry name" value="LysM"/>
</dbReference>
<dbReference type="Gene3D" id="3.10.350.10">
    <property type="entry name" value="LysM domain"/>
    <property type="match status" value="1"/>
</dbReference>
<gene>
    <name evidence="4" type="ORF">F8568_030390</name>
</gene>
<feature type="transmembrane region" description="Helical" evidence="2">
    <location>
        <begin position="12"/>
        <end position="34"/>
    </location>
</feature>
<dbReference type="SMART" id="SM01043">
    <property type="entry name" value="BTAD"/>
    <property type="match status" value="1"/>
</dbReference>
<dbReference type="InterPro" id="IPR005158">
    <property type="entry name" value="BTAD"/>
</dbReference>
<evidence type="ECO:0000313" key="4">
    <source>
        <dbReference type="EMBL" id="MWA04612.1"/>
    </source>
</evidence>
<keyword evidence="5" id="KW-1185">Reference proteome</keyword>
<evidence type="ECO:0000256" key="1">
    <source>
        <dbReference type="SAM" id="MobiDB-lite"/>
    </source>
</evidence>
<dbReference type="Gene3D" id="1.25.40.10">
    <property type="entry name" value="Tetratricopeptide repeat domain"/>
    <property type="match status" value="1"/>
</dbReference>
<evidence type="ECO:0000259" key="3">
    <source>
        <dbReference type="PROSITE" id="PS51782"/>
    </source>
</evidence>